<keyword evidence="5 7" id="KW-1133">Transmembrane helix</keyword>
<keyword evidence="3" id="KW-1003">Cell membrane</keyword>
<comment type="subcellular location">
    <subcellularLocation>
        <location evidence="1 7">Cell membrane</location>
        <topology evidence="1 7">Multi-pass membrane protein</topology>
    </subcellularLocation>
</comment>
<keyword evidence="4 7" id="KW-0812">Transmembrane</keyword>
<evidence type="ECO:0000256" key="1">
    <source>
        <dbReference type="ARBA" id="ARBA00004651"/>
    </source>
</evidence>
<dbReference type="InterPro" id="IPR000515">
    <property type="entry name" value="MetI-like"/>
</dbReference>
<evidence type="ECO:0000259" key="8">
    <source>
        <dbReference type="PROSITE" id="PS50928"/>
    </source>
</evidence>
<dbReference type="AlphaFoldDB" id="A0A937RJW2"/>
<protein>
    <submittedName>
        <fullName evidence="9">ABC transporter permease</fullName>
    </submittedName>
</protein>
<dbReference type="EMBL" id="JAEACQ010000280">
    <property type="protein sequence ID" value="MBL7631655.1"/>
    <property type="molecule type" value="Genomic_DNA"/>
</dbReference>
<dbReference type="InterPro" id="IPR035906">
    <property type="entry name" value="MetI-like_sf"/>
</dbReference>
<feature type="transmembrane region" description="Helical" evidence="7">
    <location>
        <begin position="35"/>
        <end position="56"/>
    </location>
</feature>
<comment type="similarity">
    <text evidence="7">Belongs to the binding-protein-dependent transport system permease family.</text>
</comment>
<comment type="caution">
    <text evidence="9">The sequence shown here is derived from an EMBL/GenBank/DDBJ whole genome shotgun (WGS) entry which is preliminary data.</text>
</comment>
<evidence type="ECO:0000256" key="4">
    <source>
        <dbReference type="ARBA" id="ARBA00022692"/>
    </source>
</evidence>
<keyword evidence="2 7" id="KW-0813">Transport</keyword>
<evidence type="ECO:0000256" key="7">
    <source>
        <dbReference type="RuleBase" id="RU363032"/>
    </source>
</evidence>
<accession>A0A937RJW2</accession>
<feature type="transmembrane region" description="Helical" evidence="7">
    <location>
        <begin position="93"/>
        <end position="112"/>
    </location>
</feature>
<evidence type="ECO:0000256" key="3">
    <source>
        <dbReference type="ARBA" id="ARBA00022475"/>
    </source>
</evidence>
<proteinExistence type="inferred from homology"/>
<evidence type="ECO:0000313" key="9">
    <source>
        <dbReference type="EMBL" id="MBL7631655.1"/>
    </source>
</evidence>
<dbReference type="GO" id="GO:0005886">
    <property type="term" value="C:plasma membrane"/>
    <property type="evidence" value="ECO:0007669"/>
    <property type="project" value="UniProtKB-SubCell"/>
</dbReference>
<dbReference type="PROSITE" id="PS50928">
    <property type="entry name" value="ABC_TM1"/>
    <property type="match status" value="1"/>
</dbReference>
<keyword evidence="10" id="KW-1185">Reference proteome</keyword>
<dbReference type="SUPFAM" id="SSF161098">
    <property type="entry name" value="MetI-like"/>
    <property type="match status" value="1"/>
</dbReference>
<dbReference type="Pfam" id="PF00528">
    <property type="entry name" value="BPD_transp_1"/>
    <property type="match status" value="1"/>
</dbReference>
<feature type="transmembrane region" description="Helical" evidence="7">
    <location>
        <begin position="183"/>
        <end position="203"/>
    </location>
</feature>
<organism evidence="9 10">
    <name type="scientific">Frankia nepalensis</name>
    <dbReference type="NCBI Taxonomy" id="1836974"/>
    <lineage>
        <taxon>Bacteria</taxon>
        <taxon>Bacillati</taxon>
        <taxon>Actinomycetota</taxon>
        <taxon>Actinomycetes</taxon>
        <taxon>Frankiales</taxon>
        <taxon>Frankiaceae</taxon>
        <taxon>Frankia</taxon>
    </lineage>
</organism>
<keyword evidence="6 7" id="KW-0472">Membrane</keyword>
<evidence type="ECO:0000313" key="10">
    <source>
        <dbReference type="Proteomes" id="UP000604475"/>
    </source>
</evidence>
<dbReference type="Proteomes" id="UP000604475">
    <property type="component" value="Unassembled WGS sequence"/>
</dbReference>
<dbReference type="Gene3D" id="1.10.3720.10">
    <property type="entry name" value="MetI-like"/>
    <property type="match status" value="1"/>
</dbReference>
<dbReference type="PANTHER" id="PTHR30151">
    <property type="entry name" value="ALKANE SULFONATE ABC TRANSPORTER-RELATED, MEMBRANE SUBUNIT"/>
    <property type="match status" value="1"/>
</dbReference>
<dbReference type="CDD" id="cd06261">
    <property type="entry name" value="TM_PBP2"/>
    <property type="match status" value="1"/>
</dbReference>
<sequence length="233" mass="24876">MREIYLPTPTAMWSAFVDMRDALPGALVTSVGMTLTGYGLGLALGVGMGLAFAYSQLLRDLLGGVLDFIRPTPVFALIPLFLLWFGIGRGPQIALIAMGTSVVLSVTTLDAVRNVSPTHIRAAATLGATRRTIYRTVVLPSIFPHLLGAVRFSAAAAWGLDVAAELIGSQNGLGYLMMTRQQYIDTAGVLVVVVIYGLLATVLDRVIVLVERPLTAWTTREQPSATETAFRAG</sequence>
<evidence type="ECO:0000256" key="5">
    <source>
        <dbReference type="ARBA" id="ARBA00022989"/>
    </source>
</evidence>
<gene>
    <name evidence="9" type="ORF">I7412_31755</name>
</gene>
<dbReference type="PANTHER" id="PTHR30151:SF0">
    <property type="entry name" value="ABC TRANSPORTER PERMEASE PROTEIN MJ0413-RELATED"/>
    <property type="match status" value="1"/>
</dbReference>
<evidence type="ECO:0000256" key="6">
    <source>
        <dbReference type="ARBA" id="ARBA00023136"/>
    </source>
</evidence>
<reference evidence="9" key="1">
    <citation type="submission" date="2020-12" db="EMBL/GenBank/DDBJ databases">
        <title>Genomic characterization of non-nitrogen-fixing Frankia strains.</title>
        <authorList>
            <person name="Carlos-Shanley C."/>
            <person name="Guerra T."/>
            <person name="Hahn D."/>
        </authorList>
    </citation>
    <scope>NUCLEOTIDE SEQUENCE</scope>
    <source>
        <strain evidence="9">CN6</strain>
    </source>
</reference>
<dbReference type="GO" id="GO:0055085">
    <property type="term" value="P:transmembrane transport"/>
    <property type="evidence" value="ECO:0007669"/>
    <property type="project" value="InterPro"/>
</dbReference>
<feature type="transmembrane region" description="Helical" evidence="7">
    <location>
        <begin position="68"/>
        <end position="87"/>
    </location>
</feature>
<feature type="domain" description="ABC transmembrane type-1" evidence="8">
    <location>
        <begin position="27"/>
        <end position="207"/>
    </location>
</feature>
<evidence type="ECO:0000256" key="2">
    <source>
        <dbReference type="ARBA" id="ARBA00022448"/>
    </source>
</evidence>
<name>A0A937RJW2_9ACTN</name>
<dbReference type="RefSeq" id="WP_203005415.1">
    <property type="nucleotide sequence ID" value="NZ_JADWYU010000213.1"/>
</dbReference>